<organism evidence="1 2">
    <name type="scientific">Croceivirga radicis</name>
    <dbReference type="NCBI Taxonomy" id="1929488"/>
    <lineage>
        <taxon>Bacteria</taxon>
        <taxon>Pseudomonadati</taxon>
        <taxon>Bacteroidota</taxon>
        <taxon>Flavobacteriia</taxon>
        <taxon>Flavobacteriales</taxon>
        <taxon>Flavobacteriaceae</taxon>
        <taxon>Croceivirga</taxon>
    </lineage>
</organism>
<reference evidence="1 2" key="1">
    <citation type="submission" date="2016-12" db="EMBL/GenBank/DDBJ databases">
        <authorList>
            <person name="Song W.-J."/>
            <person name="Kurnit D.M."/>
        </authorList>
    </citation>
    <scope>NUCLEOTIDE SEQUENCE [LARGE SCALE GENOMIC DNA]</scope>
    <source>
        <strain evidence="1 2">HSG9</strain>
    </source>
</reference>
<proteinExistence type="predicted"/>
<evidence type="ECO:0008006" key="3">
    <source>
        <dbReference type="Google" id="ProtNLM"/>
    </source>
</evidence>
<protein>
    <recommendedName>
        <fullName evidence="3">DUF4375 domain-containing protein</fullName>
    </recommendedName>
</protein>
<evidence type="ECO:0000313" key="2">
    <source>
        <dbReference type="Proteomes" id="UP000191680"/>
    </source>
</evidence>
<dbReference type="EMBL" id="MTBC01000008">
    <property type="protein sequence ID" value="OQD42192.1"/>
    <property type="molecule type" value="Genomic_DNA"/>
</dbReference>
<dbReference type="Proteomes" id="UP000191680">
    <property type="component" value="Unassembled WGS sequence"/>
</dbReference>
<accession>A0A1V6LPU9</accession>
<evidence type="ECO:0000313" key="1">
    <source>
        <dbReference type="EMBL" id="OQD42192.1"/>
    </source>
</evidence>
<sequence>MWEIDEIIISGIQLIKNSDLEETSKKNIIWNLENLPDVYSFDAGMYNRTELDMGFKYQLMHPYEVGLFVVKEAKKQGYNDLVYDWSAFLLNYREGYFSTIAKAEELKESYLGEMKAVFSSIDFKDYKPIHDSLTIFRDGMDWFSPEQQNLVKWYCAN</sequence>
<gene>
    <name evidence="1" type="ORF">BUL40_12305</name>
</gene>
<keyword evidence="2" id="KW-1185">Reference proteome</keyword>
<name>A0A1V6LPU9_9FLAO</name>
<dbReference type="AlphaFoldDB" id="A0A1V6LPU9"/>
<comment type="caution">
    <text evidence="1">The sequence shown here is derived from an EMBL/GenBank/DDBJ whole genome shotgun (WGS) entry which is preliminary data.</text>
</comment>